<name>A0A8D8XDS9_9HEMI</name>
<dbReference type="EMBL" id="HBUF01311818">
    <property type="protein sequence ID" value="CAG6693317.1"/>
    <property type="molecule type" value="Transcribed_RNA"/>
</dbReference>
<sequence>MTSSARQHFPSPQHTPTRHVISPPLSFSRAGVGRGENPTLSITRHFSPPSRIENPPFHTPCAPKSLPPPTPLWCYFSFLFKTQLPPVSLWQQIPSLCPRFSRESLCFFTPTSVFCYP</sequence>
<organism evidence="2">
    <name type="scientific">Cacopsylla melanoneura</name>
    <dbReference type="NCBI Taxonomy" id="428564"/>
    <lineage>
        <taxon>Eukaryota</taxon>
        <taxon>Metazoa</taxon>
        <taxon>Ecdysozoa</taxon>
        <taxon>Arthropoda</taxon>
        <taxon>Hexapoda</taxon>
        <taxon>Insecta</taxon>
        <taxon>Pterygota</taxon>
        <taxon>Neoptera</taxon>
        <taxon>Paraneoptera</taxon>
        <taxon>Hemiptera</taxon>
        <taxon>Sternorrhyncha</taxon>
        <taxon>Psylloidea</taxon>
        <taxon>Psyllidae</taxon>
        <taxon>Psyllinae</taxon>
        <taxon>Cacopsylla</taxon>
    </lineage>
</organism>
<feature type="compositionally biased region" description="Polar residues" evidence="1">
    <location>
        <begin position="1"/>
        <end position="15"/>
    </location>
</feature>
<dbReference type="AlphaFoldDB" id="A0A8D8XDS9"/>
<evidence type="ECO:0000313" key="2">
    <source>
        <dbReference type="EMBL" id="CAG6693317.1"/>
    </source>
</evidence>
<reference evidence="2" key="1">
    <citation type="submission" date="2021-05" db="EMBL/GenBank/DDBJ databases">
        <authorList>
            <person name="Alioto T."/>
            <person name="Alioto T."/>
            <person name="Gomez Garrido J."/>
        </authorList>
    </citation>
    <scope>NUCLEOTIDE SEQUENCE</scope>
</reference>
<protein>
    <submittedName>
        <fullName evidence="2">Uncharacterized protein</fullName>
    </submittedName>
</protein>
<proteinExistence type="predicted"/>
<accession>A0A8D8XDS9</accession>
<feature type="region of interest" description="Disordered" evidence="1">
    <location>
        <begin position="1"/>
        <end position="49"/>
    </location>
</feature>
<evidence type="ECO:0000256" key="1">
    <source>
        <dbReference type="SAM" id="MobiDB-lite"/>
    </source>
</evidence>